<gene>
    <name evidence="3" type="ORF">GWO68_01980</name>
</gene>
<comment type="caution">
    <text evidence="3">The sequence shown here is derived from an EMBL/GenBank/DDBJ whole genome shotgun (WGS) entry which is preliminary data.</text>
</comment>
<name>A0A6B2H6L4_9BACT</name>
<evidence type="ECO:0000256" key="1">
    <source>
        <dbReference type="SAM" id="MobiDB-lite"/>
    </source>
</evidence>
<proteinExistence type="predicted"/>
<feature type="compositionally biased region" description="Polar residues" evidence="1">
    <location>
        <begin position="34"/>
        <end position="43"/>
    </location>
</feature>
<keyword evidence="4" id="KW-1185">Reference proteome</keyword>
<feature type="chain" id="PRO_5025530082" evidence="2">
    <location>
        <begin position="21"/>
        <end position="79"/>
    </location>
</feature>
<organism evidence="3 4">
    <name type="scientific">Pontibacter fetidus</name>
    <dbReference type="NCBI Taxonomy" id="2700082"/>
    <lineage>
        <taxon>Bacteria</taxon>
        <taxon>Pseudomonadati</taxon>
        <taxon>Bacteroidota</taxon>
        <taxon>Cytophagia</taxon>
        <taxon>Cytophagales</taxon>
        <taxon>Hymenobacteraceae</taxon>
        <taxon>Pontibacter</taxon>
    </lineage>
</organism>
<dbReference type="AlphaFoldDB" id="A0A6B2H6L4"/>
<dbReference type="PROSITE" id="PS51257">
    <property type="entry name" value="PROKAR_LIPOPROTEIN"/>
    <property type="match status" value="1"/>
</dbReference>
<protein>
    <submittedName>
        <fullName evidence="3">Uncharacterized protein</fullName>
    </submittedName>
</protein>
<keyword evidence="2" id="KW-0732">Signal</keyword>
<evidence type="ECO:0000313" key="3">
    <source>
        <dbReference type="EMBL" id="NDK54674.1"/>
    </source>
</evidence>
<feature type="signal peptide" evidence="2">
    <location>
        <begin position="1"/>
        <end position="20"/>
    </location>
</feature>
<accession>A0A6B2H6L4</accession>
<dbReference type="EMBL" id="JAAEAA010000002">
    <property type="protein sequence ID" value="NDK54674.1"/>
    <property type="molecule type" value="Genomic_DNA"/>
</dbReference>
<feature type="region of interest" description="Disordered" evidence="1">
    <location>
        <begin position="22"/>
        <end position="58"/>
    </location>
</feature>
<dbReference type="Proteomes" id="UP000478546">
    <property type="component" value="Unassembled WGS sequence"/>
</dbReference>
<dbReference type="RefSeq" id="WP_162344724.1">
    <property type="nucleotide sequence ID" value="NZ_JAAEAA010000002.1"/>
</dbReference>
<reference evidence="3 4" key="1">
    <citation type="submission" date="2020-01" db="EMBL/GenBank/DDBJ databases">
        <authorList>
            <person name="Kim M.K."/>
        </authorList>
    </citation>
    <scope>NUCLEOTIDE SEQUENCE [LARGE SCALE GENOMIC DNA]</scope>
    <source>
        <strain evidence="3 4">BT213</strain>
    </source>
</reference>
<evidence type="ECO:0000256" key="2">
    <source>
        <dbReference type="SAM" id="SignalP"/>
    </source>
</evidence>
<evidence type="ECO:0000313" key="4">
    <source>
        <dbReference type="Proteomes" id="UP000478546"/>
    </source>
</evidence>
<sequence>MKQRINVIGAALITSSMLLASCGETGENSDMPPESTTGNTQETGIEGSGDQPGTAADDTTEYVNETIGDDNAAAGDSVQ</sequence>